<keyword evidence="3" id="KW-1185">Reference proteome</keyword>
<reference evidence="2 3" key="1">
    <citation type="submission" date="2021-06" db="EMBL/GenBank/DDBJ databases">
        <title>Complete genome of Haloferula helveola possessing various polysaccharide degrading enzymes.</title>
        <authorList>
            <person name="Takami H."/>
            <person name="Huang C."/>
            <person name="Hamasaki K."/>
        </authorList>
    </citation>
    <scope>NUCLEOTIDE SEQUENCE [LARGE SCALE GENOMIC DNA]</scope>
    <source>
        <strain evidence="2 3">CN-1</strain>
    </source>
</reference>
<evidence type="ECO:0000313" key="3">
    <source>
        <dbReference type="Proteomes" id="UP001374893"/>
    </source>
</evidence>
<dbReference type="Proteomes" id="UP001374893">
    <property type="component" value="Chromosome"/>
</dbReference>
<accession>A0ABN6H785</accession>
<sequence length="274" mass="30262">MVDRTSKPWVISSAILAAFLLTHCGESDKETSPEEENTDAGPTPIEERTIPGRTNPPEDLMKLQSEAKAMPPGPQRNRAIEAVAWDAVGVDQRMAAELLEELPAGYASRVRIVSRLALKIADKSVDDAIAWASSLNDPRERDEAFSRISVVMADDKPADAIGLLTTEVEEQRLRDRGTVQIVERWAKSDPRAALEWVATLPKNRVRSGGITRCLSQWIKDDPASAANWMQDVQDAQLSLDTVRAARSILTASTPEAREEFLEHVDDASLKEKLQ</sequence>
<feature type="region of interest" description="Disordered" evidence="1">
    <location>
        <begin position="26"/>
        <end position="59"/>
    </location>
</feature>
<gene>
    <name evidence="2" type="ORF">HAHE_32610</name>
</gene>
<proteinExistence type="predicted"/>
<evidence type="ECO:0000256" key="1">
    <source>
        <dbReference type="SAM" id="MobiDB-lite"/>
    </source>
</evidence>
<evidence type="ECO:0000313" key="2">
    <source>
        <dbReference type="EMBL" id="BCX49353.1"/>
    </source>
</evidence>
<protein>
    <recommendedName>
        <fullName evidence="4">HEAT repeat domain-containing protein</fullName>
    </recommendedName>
</protein>
<evidence type="ECO:0008006" key="4">
    <source>
        <dbReference type="Google" id="ProtNLM"/>
    </source>
</evidence>
<name>A0ABN6H785_9BACT</name>
<organism evidence="2 3">
    <name type="scientific">Haloferula helveola</name>
    <dbReference type="NCBI Taxonomy" id="490095"/>
    <lineage>
        <taxon>Bacteria</taxon>
        <taxon>Pseudomonadati</taxon>
        <taxon>Verrucomicrobiota</taxon>
        <taxon>Verrucomicrobiia</taxon>
        <taxon>Verrucomicrobiales</taxon>
        <taxon>Verrucomicrobiaceae</taxon>
        <taxon>Haloferula</taxon>
    </lineage>
</organism>
<dbReference type="EMBL" id="AP024702">
    <property type="protein sequence ID" value="BCX49353.1"/>
    <property type="molecule type" value="Genomic_DNA"/>
</dbReference>